<dbReference type="RefSeq" id="WP_132013857.1">
    <property type="nucleotide sequence ID" value="NZ_SLUN01000008.1"/>
</dbReference>
<name>A0A4R1RW24_HYDET</name>
<sequence>MTEMKALRIAYGEALVELGAKNEKIVVLDADLAHATTTYMFGEKYPNRFFNMGIAEANMMGVAGGLAQSGFIPFASTFALFGAGRAYEQVRNTICYPKLNVKVAVTHSGLTVGEDGGSHQSVEDISLMRTIPGMTVIVPCDAVEARKAVFAAAEFQGPVYLRIARPPSPVFTAADAPFEIGKANILREGKDVAIFATGLMVYRALEAANDLSKLGIEATVVNFHTIKPIDRELILKVAAATPKIITVEEHSIIGGLGSAVAEVLSESASGPFQLKRIGIEDKFGQSGTPDELLKIYGLSSENIIKVAQSIKG</sequence>
<dbReference type="InterPro" id="IPR033248">
    <property type="entry name" value="Transketolase_C"/>
</dbReference>
<evidence type="ECO:0000256" key="5">
    <source>
        <dbReference type="ARBA" id="ARBA00022842"/>
    </source>
</evidence>
<comment type="similarity">
    <text evidence="2">Belongs to the transketolase family.</text>
</comment>
<evidence type="ECO:0000256" key="7">
    <source>
        <dbReference type="ARBA" id="ARBA00023052"/>
    </source>
</evidence>
<dbReference type="SMART" id="SM00861">
    <property type="entry name" value="Transket_pyr"/>
    <property type="match status" value="1"/>
</dbReference>
<dbReference type="FunFam" id="3.40.50.970:FF:000129">
    <property type="entry name" value="Transketolase"/>
    <property type="match status" value="1"/>
</dbReference>
<organism evidence="10 11">
    <name type="scientific">Hydrogenispora ethanolica</name>
    <dbReference type="NCBI Taxonomy" id="1082276"/>
    <lineage>
        <taxon>Bacteria</taxon>
        <taxon>Bacillati</taxon>
        <taxon>Bacillota</taxon>
        <taxon>Hydrogenispora</taxon>
    </lineage>
</organism>
<evidence type="ECO:0000256" key="8">
    <source>
        <dbReference type="ARBA" id="ARBA00023229"/>
    </source>
</evidence>
<dbReference type="GO" id="GO:0008299">
    <property type="term" value="P:isoprenoid biosynthetic process"/>
    <property type="evidence" value="ECO:0007669"/>
    <property type="project" value="UniProtKB-KW"/>
</dbReference>
<evidence type="ECO:0000313" key="11">
    <source>
        <dbReference type="Proteomes" id="UP000295008"/>
    </source>
</evidence>
<keyword evidence="5" id="KW-0460">Magnesium</keyword>
<dbReference type="OrthoDB" id="8732661at2"/>
<evidence type="ECO:0000256" key="4">
    <source>
        <dbReference type="ARBA" id="ARBA00022723"/>
    </source>
</evidence>
<dbReference type="InterPro" id="IPR005475">
    <property type="entry name" value="Transketolase-like_Pyr-bd"/>
</dbReference>
<dbReference type="FunFam" id="3.40.50.920:FF:000002">
    <property type="entry name" value="1-deoxy-D-xylulose-5-phosphate synthase"/>
    <property type="match status" value="1"/>
</dbReference>
<protein>
    <submittedName>
        <fullName evidence="10">Transketolase</fullName>
    </submittedName>
</protein>
<evidence type="ECO:0000313" key="10">
    <source>
        <dbReference type="EMBL" id="TCL70883.1"/>
    </source>
</evidence>
<evidence type="ECO:0000256" key="6">
    <source>
        <dbReference type="ARBA" id="ARBA00022977"/>
    </source>
</evidence>
<keyword evidence="3" id="KW-0808">Transferase</keyword>
<evidence type="ECO:0000256" key="1">
    <source>
        <dbReference type="ARBA" id="ARBA00001964"/>
    </source>
</evidence>
<comment type="caution">
    <text evidence="10">The sequence shown here is derived from an EMBL/GenBank/DDBJ whole genome shotgun (WGS) entry which is preliminary data.</text>
</comment>
<dbReference type="Proteomes" id="UP000295008">
    <property type="component" value="Unassembled WGS sequence"/>
</dbReference>
<dbReference type="GO" id="GO:0046872">
    <property type="term" value="F:metal ion binding"/>
    <property type="evidence" value="ECO:0007669"/>
    <property type="project" value="UniProtKB-KW"/>
</dbReference>
<dbReference type="PANTHER" id="PTHR43825:SF1">
    <property type="entry name" value="TRANSKETOLASE-LIKE PYRIMIDINE-BINDING DOMAIN-CONTAINING PROTEIN"/>
    <property type="match status" value="1"/>
</dbReference>
<reference evidence="10 11" key="1">
    <citation type="submission" date="2019-03" db="EMBL/GenBank/DDBJ databases">
        <title>Genomic Encyclopedia of Type Strains, Phase IV (KMG-IV): sequencing the most valuable type-strain genomes for metagenomic binning, comparative biology and taxonomic classification.</title>
        <authorList>
            <person name="Goeker M."/>
        </authorList>
    </citation>
    <scope>NUCLEOTIDE SEQUENCE [LARGE SCALE GENOMIC DNA]</scope>
    <source>
        <strain evidence="10 11">LX-B</strain>
    </source>
</reference>
<dbReference type="AlphaFoldDB" id="A0A4R1RW24"/>
<dbReference type="Gene3D" id="3.40.50.970">
    <property type="match status" value="1"/>
</dbReference>
<dbReference type="SUPFAM" id="SSF52518">
    <property type="entry name" value="Thiamin diphosphate-binding fold (THDP-binding)"/>
    <property type="match status" value="1"/>
</dbReference>
<dbReference type="SUPFAM" id="SSF52922">
    <property type="entry name" value="TK C-terminal domain-like"/>
    <property type="match status" value="1"/>
</dbReference>
<dbReference type="EMBL" id="SLUN01000008">
    <property type="protein sequence ID" value="TCL70883.1"/>
    <property type="molecule type" value="Genomic_DNA"/>
</dbReference>
<dbReference type="InterPro" id="IPR051157">
    <property type="entry name" value="PDH/Transketolase"/>
</dbReference>
<keyword evidence="6" id="KW-0784">Thiamine biosynthesis</keyword>
<dbReference type="Pfam" id="PF02779">
    <property type="entry name" value="Transket_pyr"/>
    <property type="match status" value="1"/>
</dbReference>
<evidence type="ECO:0000259" key="9">
    <source>
        <dbReference type="SMART" id="SM00861"/>
    </source>
</evidence>
<dbReference type="Gene3D" id="3.40.50.920">
    <property type="match status" value="1"/>
</dbReference>
<keyword evidence="4" id="KW-0479">Metal-binding</keyword>
<accession>A0A4R1RW24</accession>
<dbReference type="InterPro" id="IPR029061">
    <property type="entry name" value="THDP-binding"/>
</dbReference>
<dbReference type="CDD" id="cd07033">
    <property type="entry name" value="TPP_PYR_DXS_TK_like"/>
    <property type="match status" value="1"/>
</dbReference>
<dbReference type="PANTHER" id="PTHR43825">
    <property type="entry name" value="PYRUVATE DEHYDROGENASE E1 COMPONENT"/>
    <property type="match status" value="1"/>
</dbReference>
<keyword evidence="7" id="KW-0786">Thiamine pyrophosphate</keyword>
<comment type="cofactor">
    <cofactor evidence="1">
        <name>thiamine diphosphate</name>
        <dbReference type="ChEBI" id="CHEBI:58937"/>
    </cofactor>
</comment>
<keyword evidence="8" id="KW-0414">Isoprene biosynthesis</keyword>
<gene>
    <name evidence="10" type="ORF">EDC14_100828</name>
</gene>
<dbReference type="GO" id="GO:0009228">
    <property type="term" value="P:thiamine biosynthetic process"/>
    <property type="evidence" value="ECO:0007669"/>
    <property type="project" value="UniProtKB-KW"/>
</dbReference>
<feature type="domain" description="Transketolase-like pyrimidine-binding" evidence="9">
    <location>
        <begin position="5"/>
        <end position="170"/>
    </location>
</feature>
<dbReference type="GO" id="GO:0016740">
    <property type="term" value="F:transferase activity"/>
    <property type="evidence" value="ECO:0007669"/>
    <property type="project" value="UniProtKB-KW"/>
</dbReference>
<dbReference type="Pfam" id="PF02780">
    <property type="entry name" value="Transketolase_C"/>
    <property type="match status" value="1"/>
</dbReference>
<proteinExistence type="inferred from homology"/>
<evidence type="ECO:0000256" key="3">
    <source>
        <dbReference type="ARBA" id="ARBA00022679"/>
    </source>
</evidence>
<keyword evidence="11" id="KW-1185">Reference proteome</keyword>
<evidence type="ECO:0000256" key="2">
    <source>
        <dbReference type="ARBA" id="ARBA00007131"/>
    </source>
</evidence>
<dbReference type="InterPro" id="IPR009014">
    <property type="entry name" value="Transketo_C/PFOR_II"/>
</dbReference>